<keyword evidence="3" id="KW-1185">Reference proteome</keyword>
<sequence length="217" mass="23836">MNESEALDDWLRDTIATLVGLGTAVRRDDADSVHQARTTTRRLRAVLKLAPGDAAAELRHELKRYGQLLGTARDLEVRADLATHLLGELGDQSETDAAHERLIAGPRAAYRDAHAVVVDYLDGPGYRRLLELLDAVTDDADGLDVLAVEHEIRKHARSVRYLAEALGDDETAAEGARLQDAFGDRRDLELLARSLDGETDESLVRVREAARKRAEGA</sequence>
<dbReference type="Proteomes" id="UP001415169">
    <property type="component" value="Unassembled WGS sequence"/>
</dbReference>
<name>A0ABP7ZHY6_9MICO</name>
<proteinExistence type="predicted"/>
<feature type="domain" description="CHAD" evidence="1">
    <location>
        <begin position="1"/>
        <end position="217"/>
    </location>
</feature>
<dbReference type="PANTHER" id="PTHR39339">
    <property type="entry name" value="SLR1444 PROTEIN"/>
    <property type="match status" value="1"/>
</dbReference>
<dbReference type="PANTHER" id="PTHR39339:SF1">
    <property type="entry name" value="CHAD DOMAIN-CONTAINING PROTEIN"/>
    <property type="match status" value="1"/>
</dbReference>
<accession>A0ABP7ZHY6</accession>
<evidence type="ECO:0000313" key="3">
    <source>
        <dbReference type="Proteomes" id="UP001415169"/>
    </source>
</evidence>
<dbReference type="SMART" id="SM00880">
    <property type="entry name" value="CHAD"/>
    <property type="match status" value="1"/>
</dbReference>
<evidence type="ECO:0000313" key="2">
    <source>
        <dbReference type="EMBL" id="GAA4158627.1"/>
    </source>
</evidence>
<evidence type="ECO:0000259" key="1">
    <source>
        <dbReference type="PROSITE" id="PS51708"/>
    </source>
</evidence>
<dbReference type="Gene3D" id="1.40.20.10">
    <property type="entry name" value="CHAD domain"/>
    <property type="match status" value="2"/>
</dbReference>
<gene>
    <name evidence="2" type="ORF">GCM10022286_11780</name>
</gene>
<dbReference type="PROSITE" id="PS51708">
    <property type="entry name" value="CHAD"/>
    <property type="match status" value="1"/>
</dbReference>
<comment type="caution">
    <text evidence="2">The sequence shown here is derived from an EMBL/GenBank/DDBJ whole genome shotgun (WGS) entry which is preliminary data.</text>
</comment>
<dbReference type="EMBL" id="BAABBV010000001">
    <property type="protein sequence ID" value="GAA4158627.1"/>
    <property type="molecule type" value="Genomic_DNA"/>
</dbReference>
<dbReference type="InterPro" id="IPR007899">
    <property type="entry name" value="CHAD_dom"/>
</dbReference>
<reference evidence="2" key="2">
    <citation type="submission" date="2023-12" db="EMBL/GenBank/DDBJ databases">
        <authorList>
            <person name="Sun Q."/>
            <person name="Inoue M."/>
        </authorList>
    </citation>
    <scope>NUCLEOTIDE SEQUENCE</scope>
    <source>
        <strain evidence="2">JCM 17590</strain>
    </source>
</reference>
<dbReference type="InterPro" id="IPR038186">
    <property type="entry name" value="CHAD_dom_sf"/>
</dbReference>
<protein>
    <recommendedName>
        <fullName evidence="1">CHAD domain-containing protein</fullName>
    </recommendedName>
</protein>
<organism evidence="2 3">
    <name type="scientific">Gryllotalpicola daejeonensis</name>
    <dbReference type="NCBI Taxonomy" id="993087"/>
    <lineage>
        <taxon>Bacteria</taxon>
        <taxon>Bacillati</taxon>
        <taxon>Actinomycetota</taxon>
        <taxon>Actinomycetes</taxon>
        <taxon>Micrococcales</taxon>
        <taxon>Microbacteriaceae</taxon>
        <taxon>Gryllotalpicola</taxon>
    </lineage>
</organism>
<dbReference type="RefSeq" id="WP_344790816.1">
    <property type="nucleotide sequence ID" value="NZ_BAABBV010000001.1"/>
</dbReference>
<dbReference type="Pfam" id="PF05235">
    <property type="entry name" value="CHAD"/>
    <property type="match status" value="1"/>
</dbReference>
<reference evidence="2" key="1">
    <citation type="journal article" date="2014" name="Int. J. Syst. Evol. Microbiol.">
        <title>Complete genome of a new Firmicutes species belonging to the dominant human colonic microbiota ('Ruminococcus bicirculans') reveals two chromosomes and a selective capacity to utilize plant glucans.</title>
        <authorList>
            <consortium name="NISC Comparative Sequencing Program"/>
            <person name="Wegmann U."/>
            <person name="Louis P."/>
            <person name="Goesmann A."/>
            <person name="Henrissat B."/>
            <person name="Duncan S.H."/>
            <person name="Flint H.J."/>
        </authorList>
    </citation>
    <scope>NUCLEOTIDE SEQUENCE</scope>
    <source>
        <strain evidence="2">JCM 17590</strain>
    </source>
</reference>